<reference evidence="1 3" key="1">
    <citation type="submission" date="2017-06" db="EMBL/GenBank/DDBJ databases">
        <title>Complete genome of Francisella adeliensis.</title>
        <authorList>
            <person name="Vallesi A."/>
            <person name="Sjodin A."/>
        </authorList>
    </citation>
    <scope>NUCLEOTIDE SEQUENCE [LARGE SCALE GENOMIC DNA]</scope>
    <source>
        <strain evidence="1 3">FDC440</strain>
    </source>
</reference>
<sequence>MTTQKISWENGLKLDCDILSKSDRLLIDNANLANYLPLNLPKGIFNFTIDTIALNSGLIQIKKLCIYIDNKKFINFDNSYPLSYQVTTDELAALTDLYINVHEKIIEKDNTKIVSEILSLSNEYDYTAQYSIPIARFRQNNTTLEPLDYSFPILSMDHYLMDDIFVKLNRAISTLKIFNKFIFSTSRPYASTYLSFLILKLKREVLFAEANKSMVKPYDLYSTIHDIYSLIINNTSDDEQYTPESIITYDTYKAFSTLDTLVTRLFNLCENKNIKNFVQFKLQGQKYVCDNLPEEFFVANKHYIVVKQRPDVEIKSRFTNKKKLRITSLSRYTNIVTLSLSGLKLEEINSGLHSNLAISLNDYDSVFEINKNAEWDFILVDKSAVFSAHEGNKNYDFFIAFV</sequence>
<dbReference type="InterPro" id="IPR010263">
    <property type="entry name" value="T6SS_TssK"/>
</dbReference>
<dbReference type="KEGG" id="fad:CDH04_00510"/>
<evidence type="ECO:0000313" key="1">
    <source>
        <dbReference type="EMBL" id="AXA32986.1"/>
    </source>
</evidence>
<dbReference type="RefSeq" id="WP_112869163.1">
    <property type="nucleotide sequence ID" value="NZ_CP021781.1"/>
</dbReference>
<evidence type="ECO:0000313" key="4">
    <source>
        <dbReference type="Proteomes" id="UP000681131"/>
    </source>
</evidence>
<accession>A0A2Z4XW93</accession>
<proteinExistence type="predicted"/>
<evidence type="ECO:0000313" key="2">
    <source>
        <dbReference type="EMBL" id="QIW11212.1"/>
    </source>
</evidence>
<gene>
    <name evidence="1" type="ORF">CDH04_00510</name>
    <name evidence="2" type="ORF">FZC43_00510</name>
</gene>
<keyword evidence="4" id="KW-1185">Reference proteome</keyword>
<dbReference type="EMBL" id="CP043424">
    <property type="protein sequence ID" value="QIW11212.1"/>
    <property type="molecule type" value="Genomic_DNA"/>
</dbReference>
<dbReference type="Proteomes" id="UP000251120">
    <property type="component" value="Chromosome"/>
</dbReference>
<dbReference type="EMBL" id="CP021781">
    <property type="protein sequence ID" value="AXA32986.1"/>
    <property type="molecule type" value="Genomic_DNA"/>
</dbReference>
<protein>
    <submittedName>
        <fullName evidence="2">Intracellular growth locus</fullName>
    </submittedName>
</protein>
<dbReference type="OrthoDB" id="5605429at2"/>
<dbReference type="NCBIfam" id="TIGR03353">
    <property type="entry name" value="VI_chp_4"/>
    <property type="match status" value="1"/>
</dbReference>
<name>A0A2Z4XW93_9GAMM</name>
<reference evidence="2 4" key="2">
    <citation type="submission" date="2019-08" db="EMBL/GenBank/DDBJ databases">
        <title>Complete genome sequences of Francisella adeliensis (FSC1325 and FSC1326).</title>
        <authorList>
            <person name="Ohrman C."/>
            <person name="Uneklint I."/>
            <person name="Vallesi A."/>
            <person name="Karlsson L."/>
            <person name="Sjodin A."/>
        </authorList>
    </citation>
    <scope>NUCLEOTIDE SEQUENCE [LARGE SCALE GENOMIC DNA]</scope>
    <source>
        <strain evidence="2 4">FSC1325</strain>
    </source>
</reference>
<dbReference type="Proteomes" id="UP000681131">
    <property type="component" value="Chromosome"/>
</dbReference>
<organism evidence="1 3">
    <name type="scientific">Francisella adeliensis</name>
    <dbReference type="NCBI Taxonomy" id="2007306"/>
    <lineage>
        <taxon>Bacteria</taxon>
        <taxon>Pseudomonadati</taxon>
        <taxon>Pseudomonadota</taxon>
        <taxon>Gammaproteobacteria</taxon>
        <taxon>Thiotrichales</taxon>
        <taxon>Francisellaceae</taxon>
        <taxon>Francisella</taxon>
    </lineage>
</organism>
<evidence type="ECO:0000313" key="3">
    <source>
        <dbReference type="Proteomes" id="UP000251120"/>
    </source>
</evidence>
<dbReference type="AlphaFoldDB" id="A0A2Z4XW93"/>